<dbReference type="AlphaFoldDB" id="A0A4S8LMM8"/>
<accession>A0A4S8LMM8</accession>
<evidence type="ECO:0000313" key="1">
    <source>
        <dbReference type="EMBL" id="THU90351.1"/>
    </source>
</evidence>
<dbReference type="Gene3D" id="3.40.50.1820">
    <property type="entry name" value="alpha/beta hydrolase"/>
    <property type="match status" value="1"/>
</dbReference>
<evidence type="ECO:0000313" key="2">
    <source>
        <dbReference type="Proteomes" id="UP000297245"/>
    </source>
</evidence>
<dbReference type="SUPFAM" id="SSF53474">
    <property type="entry name" value="alpha/beta-Hydrolases"/>
    <property type="match status" value="1"/>
</dbReference>
<dbReference type="EMBL" id="ML179337">
    <property type="protein sequence ID" value="THU90351.1"/>
    <property type="molecule type" value="Genomic_DNA"/>
</dbReference>
<protein>
    <recommendedName>
        <fullName evidence="3">AB hydrolase-1 domain-containing protein</fullName>
    </recommendedName>
</protein>
<reference evidence="1 2" key="1">
    <citation type="journal article" date="2019" name="Nat. Ecol. Evol.">
        <title>Megaphylogeny resolves global patterns of mushroom evolution.</title>
        <authorList>
            <person name="Varga T."/>
            <person name="Krizsan K."/>
            <person name="Foldi C."/>
            <person name="Dima B."/>
            <person name="Sanchez-Garcia M."/>
            <person name="Sanchez-Ramirez S."/>
            <person name="Szollosi G.J."/>
            <person name="Szarkandi J.G."/>
            <person name="Papp V."/>
            <person name="Albert L."/>
            <person name="Andreopoulos W."/>
            <person name="Angelini C."/>
            <person name="Antonin V."/>
            <person name="Barry K.W."/>
            <person name="Bougher N.L."/>
            <person name="Buchanan P."/>
            <person name="Buyck B."/>
            <person name="Bense V."/>
            <person name="Catcheside P."/>
            <person name="Chovatia M."/>
            <person name="Cooper J."/>
            <person name="Damon W."/>
            <person name="Desjardin D."/>
            <person name="Finy P."/>
            <person name="Geml J."/>
            <person name="Haridas S."/>
            <person name="Hughes K."/>
            <person name="Justo A."/>
            <person name="Karasinski D."/>
            <person name="Kautmanova I."/>
            <person name="Kiss B."/>
            <person name="Kocsube S."/>
            <person name="Kotiranta H."/>
            <person name="LaButti K.M."/>
            <person name="Lechner B.E."/>
            <person name="Liimatainen K."/>
            <person name="Lipzen A."/>
            <person name="Lukacs Z."/>
            <person name="Mihaltcheva S."/>
            <person name="Morgado L.N."/>
            <person name="Niskanen T."/>
            <person name="Noordeloos M.E."/>
            <person name="Ohm R.A."/>
            <person name="Ortiz-Santana B."/>
            <person name="Ovrebo C."/>
            <person name="Racz N."/>
            <person name="Riley R."/>
            <person name="Savchenko A."/>
            <person name="Shiryaev A."/>
            <person name="Soop K."/>
            <person name="Spirin V."/>
            <person name="Szebenyi C."/>
            <person name="Tomsovsky M."/>
            <person name="Tulloss R.E."/>
            <person name="Uehling J."/>
            <person name="Grigoriev I.V."/>
            <person name="Vagvolgyi C."/>
            <person name="Papp T."/>
            <person name="Martin F.M."/>
            <person name="Miettinen O."/>
            <person name="Hibbett D.S."/>
            <person name="Nagy L.G."/>
        </authorList>
    </citation>
    <scope>NUCLEOTIDE SEQUENCE [LARGE SCALE GENOMIC DNA]</scope>
    <source>
        <strain evidence="1 2">CBS 962.96</strain>
    </source>
</reference>
<proteinExistence type="predicted"/>
<sequence>MYITHTYNLSDDICIYFTDSGPPPGSTDYTTLIVLHGTAFHCDSLTHLHTYAHAQNIRTVILNRREYPGSTPYTDAEIDDLVHGRKVFLDRLGTLLGDFLKTFIENETIPEMDMVNRTGGIAIMGWSAGNMTGMSLFSDPDLLDDTIYKLLRKYVRGLVLYDPAHSVFGYPPPQISTLYNPFIDPEFQGDPKEKFRNFSYWVASYYDHDLSQGPAGYDRRKRTENNSIANWSDEDFAKYCSVDAAIRSEQTCDSFFFH</sequence>
<organism evidence="1 2">
    <name type="scientific">Dendrothele bispora (strain CBS 962.96)</name>
    <dbReference type="NCBI Taxonomy" id="1314807"/>
    <lineage>
        <taxon>Eukaryota</taxon>
        <taxon>Fungi</taxon>
        <taxon>Dikarya</taxon>
        <taxon>Basidiomycota</taxon>
        <taxon>Agaricomycotina</taxon>
        <taxon>Agaricomycetes</taxon>
        <taxon>Agaricomycetidae</taxon>
        <taxon>Agaricales</taxon>
        <taxon>Agaricales incertae sedis</taxon>
        <taxon>Dendrothele</taxon>
    </lineage>
</organism>
<dbReference type="OrthoDB" id="5311491at2759"/>
<dbReference type="InterPro" id="IPR029058">
    <property type="entry name" value="AB_hydrolase_fold"/>
</dbReference>
<keyword evidence="2" id="KW-1185">Reference proteome</keyword>
<dbReference type="Proteomes" id="UP000297245">
    <property type="component" value="Unassembled WGS sequence"/>
</dbReference>
<name>A0A4S8LMM8_DENBC</name>
<evidence type="ECO:0008006" key="3">
    <source>
        <dbReference type="Google" id="ProtNLM"/>
    </source>
</evidence>
<gene>
    <name evidence="1" type="ORF">K435DRAFT_821187</name>
</gene>